<gene>
    <name evidence="2" type="ORF">HNP81_000576</name>
</gene>
<proteinExistence type="predicted"/>
<dbReference type="Proteomes" id="UP000626697">
    <property type="component" value="Unassembled WGS sequence"/>
</dbReference>
<sequence>MKEKFTFLKDTEYEGKDSAYFDVDRIINEGMAGGNVYQSGSKQNIEETHDFNDEDPPNVSN</sequence>
<organism evidence="2 3">
    <name type="scientific">Peribacillus huizhouensis</name>
    <dbReference type="NCBI Taxonomy" id="1501239"/>
    <lineage>
        <taxon>Bacteria</taxon>
        <taxon>Bacillati</taxon>
        <taxon>Bacillota</taxon>
        <taxon>Bacilli</taxon>
        <taxon>Bacillales</taxon>
        <taxon>Bacillaceae</taxon>
        <taxon>Peribacillus</taxon>
    </lineage>
</organism>
<keyword evidence="3" id="KW-1185">Reference proteome</keyword>
<name>A0ABR6CJP5_9BACI</name>
<evidence type="ECO:0008006" key="4">
    <source>
        <dbReference type="Google" id="ProtNLM"/>
    </source>
</evidence>
<comment type="caution">
    <text evidence="2">The sequence shown here is derived from an EMBL/GenBank/DDBJ whole genome shotgun (WGS) entry which is preliminary data.</text>
</comment>
<reference evidence="2 3" key="1">
    <citation type="submission" date="2020-08" db="EMBL/GenBank/DDBJ databases">
        <title>Genomic Encyclopedia of Type Strains, Phase IV (KMG-IV): sequencing the most valuable type-strain genomes for metagenomic binning, comparative biology and taxonomic classification.</title>
        <authorList>
            <person name="Goeker M."/>
        </authorList>
    </citation>
    <scope>NUCLEOTIDE SEQUENCE [LARGE SCALE GENOMIC DNA]</scope>
    <source>
        <strain evidence="2 3">DSM 105481</strain>
    </source>
</reference>
<accession>A0ABR6CJP5</accession>
<evidence type="ECO:0000313" key="2">
    <source>
        <dbReference type="EMBL" id="MBA9025294.1"/>
    </source>
</evidence>
<feature type="compositionally biased region" description="Acidic residues" evidence="1">
    <location>
        <begin position="52"/>
        <end position="61"/>
    </location>
</feature>
<evidence type="ECO:0000313" key="3">
    <source>
        <dbReference type="Proteomes" id="UP000626697"/>
    </source>
</evidence>
<protein>
    <recommendedName>
        <fullName evidence="4">DUF4025 domain-containing protein</fullName>
    </recommendedName>
</protein>
<dbReference type="RefSeq" id="WP_028393240.1">
    <property type="nucleotide sequence ID" value="NZ_JACJHX010000001.1"/>
</dbReference>
<feature type="region of interest" description="Disordered" evidence="1">
    <location>
        <begin position="32"/>
        <end position="61"/>
    </location>
</feature>
<evidence type="ECO:0000256" key="1">
    <source>
        <dbReference type="SAM" id="MobiDB-lite"/>
    </source>
</evidence>
<dbReference type="EMBL" id="JACJHX010000001">
    <property type="protein sequence ID" value="MBA9025294.1"/>
    <property type="molecule type" value="Genomic_DNA"/>
</dbReference>